<evidence type="ECO:0000313" key="4">
    <source>
        <dbReference type="EMBL" id="CAF0938473.1"/>
    </source>
</evidence>
<name>A0A814C8F9_9BILA</name>
<evidence type="ECO:0000259" key="3">
    <source>
        <dbReference type="Pfam" id="PF00076"/>
    </source>
</evidence>
<sequence length="138" mass="15795">MSSSYNMNNFILRLRDLPWNTSQNAVQNFLHGCKICQIQFVTNDQDASTGECFVIVETKDDIDLAKSFDKKMMGNRAISTSFTMRMRGVPFDAGEKEIFDFFSPVVSIRLEQENTPRGKPLIWYAEFGSRKEATEAMT</sequence>
<comment type="caution">
    <text evidence="4">The sequence shown here is derived from an EMBL/GenBank/DDBJ whole genome shotgun (WGS) entry which is preliminary data.</text>
</comment>
<reference evidence="4" key="1">
    <citation type="submission" date="2021-02" db="EMBL/GenBank/DDBJ databases">
        <authorList>
            <person name="Nowell W R."/>
        </authorList>
    </citation>
    <scope>NUCLEOTIDE SEQUENCE</scope>
</reference>
<dbReference type="InterPro" id="IPR000504">
    <property type="entry name" value="RRM_dom"/>
</dbReference>
<evidence type="ECO:0000313" key="6">
    <source>
        <dbReference type="Proteomes" id="UP000663854"/>
    </source>
</evidence>
<protein>
    <recommendedName>
        <fullName evidence="3">RRM domain-containing protein</fullName>
    </recommendedName>
</protein>
<dbReference type="InterPro" id="IPR050666">
    <property type="entry name" value="ESRP"/>
</dbReference>
<proteinExistence type="predicted"/>
<dbReference type="EMBL" id="CAJNOL010001225">
    <property type="protein sequence ID" value="CAF1316458.1"/>
    <property type="molecule type" value="Genomic_DNA"/>
</dbReference>
<evidence type="ECO:0000313" key="7">
    <source>
        <dbReference type="Proteomes" id="UP000663870"/>
    </source>
</evidence>
<evidence type="ECO:0000256" key="2">
    <source>
        <dbReference type="ARBA" id="ARBA00022884"/>
    </source>
</evidence>
<evidence type="ECO:0000313" key="5">
    <source>
        <dbReference type="EMBL" id="CAF1316458.1"/>
    </source>
</evidence>
<dbReference type="GO" id="GO:0003723">
    <property type="term" value="F:RNA binding"/>
    <property type="evidence" value="ECO:0007669"/>
    <property type="project" value="UniProtKB-KW"/>
</dbReference>
<dbReference type="Pfam" id="PF00076">
    <property type="entry name" value="RRM_1"/>
    <property type="match status" value="1"/>
</dbReference>
<dbReference type="CDD" id="cd12254">
    <property type="entry name" value="RRM_hnRNPH_ESRPs_RBM12_like"/>
    <property type="match status" value="1"/>
</dbReference>
<dbReference type="InterPro" id="IPR035979">
    <property type="entry name" value="RBD_domain_sf"/>
</dbReference>
<dbReference type="InterPro" id="IPR012677">
    <property type="entry name" value="Nucleotide-bd_a/b_plait_sf"/>
</dbReference>
<evidence type="ECO:0000256" key="1">
    <source>
        <dbReference type="ARBA" id="ARBA00022737"/>
    </source>
</evidence>
<dbReference type="Proteomes" id="UP000663854">
    <property type="component" value="Unassembled WGS sequence"/>
</dbReference>
<dbReference type="AlphaFoldDB" id="A0A814C8F9"/>
<dbReference type="PANTHER" id="PTHR13976">
    <property type="entry name" value="HETEROGENEOUS NUCLEAR RIBONUCLEOPROTEIN-RELATED"/>
    <property type="match status" value="1"/>
</dbReference>
<keyword evidence="2" id="KW-0694">RNA-binding</keyword>
<keyword evidence="7" id="KW-1185">Reference proteome</keyword>
<dbReference type="EMBL" id="CAJNOH010000194">
    <property type="protein sequence ID" value="CAF0938473.1"/>
    <property type="molecule type" value="Genomic_DNA"/>
</dbReference>
<feature type="domain" description="RRM" evidence="3">
    <location>
        <begin position="14"/>
        <end position="78"/>
    </location>
</feature>
<dbReference type="Proteomes" id="UP000663870">
    <property type="component" value="Unassembled WGS sequence"/>
</dbReference>
<accession>A0A814C8F9</accession>
<gene>
    <name evidence="5" type="ORF">JXQ802_LOCUS30309</name>
    <name evidence="4" type="ORF">PYM288_LOCUS11453</name>
</gene>
<keyword evidence="1" id="KW-0677">Repeat</keyword>
<organism evidence="4 6">
    <name type="scientific">Rotaria sordida</name>
    <dbReference type="NCBI Taxonomy" id="392033"/>
    <lineage>
        <taxon>Eukaryota</taxon>
        <taxon>Metazoa</taxon>
        <taxon>Spiralia</taxon>
        <taxon>Gnathifera</taxon>
        <taxon>Rotifera</taxon>
        <taxon>Eurotatoria</taxon>
        <taxon>Bdelloidea</taxon>
        <taxon>Philodinida</taxon>
        <taxon>Philodinidae</taxon>
        <taxon>Rotaria</taxon>
    </lineage>
</organism>
<dbReference type="SUPFAM" id="SSF54928">
    <property type="entry name" value="RNA-binding domain, RBD"/>
    <property type="match status" value="2"/>
</dbReference>
<dbReference type="Gene3D" id="3.30.70.330">
    <property type="match status" value="2"/>
</dbReference>